<evidence type="ECO:0000313" key="5">
    <source>
        <dbReference type="Proteomes" id="UP000272942"/>
    </source>
</evidence>
<dbReference type="EMBL" id="UZAN01040222">
    <property type="protein sequence ID" value="VDP68881.1"/>
    <property type="molecule type" value="Genomic_DNA"/>
</dbReference>
<dbReference type="PANTHER" id="PTHR24347">
    <property type="entry name" value="SERINE/THREONINE-PROTEIN KINASE"/>
    <property type="match status" value="1"/>
</dbReference>
<dbReference type="Gene3D" id="1.10.510.10">
    <property type="entry name" value="Transferase(Phosphotransferase) domain 1"/>
    <property type="match status" value="1"/>
</dbReference>
<feature type="region of interest" description="Disordered" evidence="1">
    <location>
        <begin position="147"/>
        <end position="172"/>
    </location>
</feature>
<dbReference type="Pfam" id="PF00069">
    <property type="entry name" value="Pkinase"/>
    <property type="match status" value="1"/>
</dbReference>
<evidence type="ECO:0000256" key="1">
    <source>
        <dbReference type="SAM" id="MobiDB-lite"/>
    </source>
</evidence>
<evidence type="ECO:0000259" key="3">
    <source>
        <dbReference type="PROSITE" id="PS50011"/>
    </source>
</evidence>
<keyword evidence="2" id="KW-0732">Signal</keyword>
<proteinExistence type="predicted"/>
<dbReference type="OrthoDB" id="63267at2759"/>
<sequence length="264" mass="29321">MRREGHSYACDLWSVGILLCVLLVGRTPYAHRPGDSPASVVHQIQSEELKLLGPRWYRVSVNAKDLVTKLLELDPIKRISASEVLTHPWLTNREELPRQHSAMEASEELVHKPPVQTWYKVNNIQSVPIPALGPVTDSQLAVRRQQARMKSKPKTVNIRPPKPDPLQTSGSPVTCTSSFVLKQTKWPSDMSIFPNPITRSSTIHSTDYRASPSNAPLNSMINATNGPSDNGCFFTSATFTLSHPIRSKPFYSPGHGSLQSRVVV</sequence>
<dbReference type="AlphaFoldDB" id="A0A3P8FH36"/>
<organism evidence="4 5">
    <name type="scientific">Echinostoma caproni</name>
    <dbReference type="NCBI Taxonomy" id="27848"/>
    <lineage>
        <taxon>Eukaryota</taxon>
        <taxon>Metazoa</taxon>
        <taxon>Spiralia</taxon>
        <taxon>Lophotrochozoa</taxon>
        <taxon>Platyhelminthes</taxon>
        <taxon>Trematoda</taxon>
        <taxon>Digenea</taxon>
        <taxon>Plagiorchiida</taxon>
        <taxon>Echinostomata</taxon>
        <taxon>Echinostomatoidea</taxon>
        <taxon>Echinostomatidae</taxon>
        <taxon>Echinostoma</taxon>
    </lineage>
</organism>
<accession>A0A3P8FH36</accession>
<evidence type="ECO:0000256" key="2">
    <source>
        <dbReference type="SAM" id="SignalP"/>
    </source>
</evidence>
<evidence type="ECO:0000313" key="4">
    <source>
        <dbReference type="EMBL" id="VDP68881.1"/>
    </source>
</evidence>
<protein>
    <recommendedName>
        <fullName evidence="3">Protein kinase domain-containing protein</fullName>
    </recommendedName>
</protein>
<reference evidence="4 5" key="1">
    <citation type="submission" date="2018-11" db="EMBL/GenBank/DDBJ databases">
        <authorList>
            <consortium name="Pathogen Informatics"/>
        </authorList>
    </citation>
    <scope>NUCLEOTIDE SEQUENCE [LARGE SCALE GENOMIC DNA]</scope>
    <source>
        <strain evidence="4 5">Egypt</strain>
    </source>
</reference>
<feature type="chain" id="PRO_5018119627" description="Protein kinase domain-containing protein" evidence="2">
    <location>
        <begin position="26"/>
        <end position="264"/>
    </location>
</feature>
<keyword evidence="5" id="KW-1185">Reference proteome</keyword>
<dbReference type="PROSITE" id="PS50011">
    <property type="entry name" value="PROTEIN_KINASE_DOM"/>
    <property type="match status" value="1"/>
</dbReference>
<feature type="signal peptide" evidence="2">
    <location>
        <begin position="1"/>
        <end position="25"/>
    </location>
</feature>
<gene>
    <name evidence="4" type="ORF">ECPE_LOCUS3247</name>
</gene>
<dbReference type="InterPro" id="IPR000719">
    <property type="entry name" value="Prot_kinase_dom"/>
</dbReference>
<dbReference type="InterPro" id="IPR011009">
    <property type="entry name" value="Kinase-like_dom_sf"/>
</dbReference>
<dbReference type="GO" id="GO:0005524">
    <property type="term" value="F:ATP binding"/>
    <property type="evidence" value="ECO:0007669"/>
    <property type="project" value="InterPro"/>
</dbReference>
<name>A0A3P8FH36_9TREM</name>
<feature type="domain" description="Protein kinase" evidence="3">
    <location>
        <begin position="1"/>
        <end position="90"/>
    </location>
</feature>
<dbReference type="GO" id="GO:0004672">
    <property type="term" value="F:protein kinase activity"/>
    <property type="evidence" value="ECO:0007669"/>
    <property type="project" value="InterPro"/>
</dbReference>
<dbReference type="SUPFAM" id="SSF56112">
    <property type="entry name" value="Protein kinase-like (PK-like)"/>
    <property type="match status" value="1"/>
</dbReference>
<dbReference type="Proteomes" id="UP000272942">
    <property type="component" value="Unassembled WGS sequence"/>
</dbReference>